<dbReference type="OrthoDB" id="9805698at2"/>
<sequence>MKIAGDWLSAGHVQKVLAMLAGGGYQALLVGGCVRNAALFQPVADIDIATDAPPERVIELAKAAGLKPVPTGIDHGTVTVVADHVGHEVTTFRRDVETFGRHATVAFSTDIHDDAARRDFTMNALYATADGTVLDPLGEGLADLAARRLRFVGDPAQRITEDYLRILRFFRFTAWYGDPEQGMDAEGLAACAAFSAGIETLSRERIGHEMRKLLAAPDPAPAVCAMQASGVLMQVLPGAEAQFLAPLVHLDGDLPPDPIRRLAVLGGADVASQLRLSKAEARRLERLRDALADPGSDAELGYRYGAEIARDALLIRGASLGQDIPELSLNRVAFGAAQRFPVTASDLMATYQGPALGAKLKELEARWIASGFSLSREALLAEDG</sequence>
<dbReference type="SUPFAM" id="SSF81891">
    <property type="entry name" value="Poly A polymerase C-terminal region-like"/>
    <property type="match status" value="1"/>
</dbReference>
<dbReference type="RefSeq" id="WP_110804403.1">
    <property type="nucleotide sequence ID" value="NZ_QJTK01000002.1"/>
</dbReference>
<protein>
    <submittedName>
        <fullName evidence="11">Poly(A) polymerase</fullName>
    </submittedName>
</protein>
<evidence type="ECO:0000256" key="2">
    <source>
        <dbReference type="ARBA" id="ARBA00022679"/>
    </source>
</evidence>
<feature type="domain" description="tRNA nucleotidyltransferase/poly(A) polymerase RNA and SrmB- binding" evidence="10">
    <location>
        <begin position="186"/>
        <end position="241"/>
    </location>
</feature>
<feature type="domain" description="Poly A polymerase head" evidence="9">
    <location>
        <begin position="28"/>
        <end position="150"/>
    </location>
</feature>
<evidence type="ECO:0000256" key="6">
    <source>
        <dbReference type="ARBA" id="ARBA00022741"/>
    </source>
</evidence>
<evidence type="ECO:0000313" key="11">
    <source>
        <dbReference type="EMBL" id="PYF11794.1"/>
    </source>
</evidence>
<dbReference type="EMBL" id="QJTK01000002">
    <property type="protein sequence ID" value="PYF11794.1"/>
    <property type="molecule type" value="Genomic_DNA"/>
</dbReference>
<keyword evidence="6" id="KW-0547">Nucleotide-binding</keyword>
<evidence type="ECO:0000256" key="7">
    <source>
        <dbReference type="ARBA" id="ARBA00022842"/>
    </source>
</evidence>
<keyword evidence="12" id="KW-1185">Reference proteome</keyword>
<dbReference type="Proteomes" id="UP000247727">
    <property type="component" value="Unassembled WGS sequence"/>
</dbReference>
<comment type="caution">
    <text evidence="11">The sequence shown here is derived from an EMBL/GenBank/DDBJ whole genome shotgun (WGS) entry which is preliminary data.</text>
</comment>
<dbReference type="SUPFAM" id="SSF81301">
    <property type="entry name" value="Nucleotidyltransferase"/>
    <property type="match status" value="1"/>
</dbReference>
<dbReference type="PANTHER" id="PTHR46173">
    <property type="entry name" value="CCA TRNA NUCLEOTIDYLTRANSFERASE 1, MITOCHONDRIAL"/>
    <property type="match status" value="1"/>
</dbReference>
<dbReference type="GO" id="GO:0016779">
    <property type="term" value="F:nucleotidyltransferase activity"/>
    <property type="evidence" value="ECO:0007669"/>
    <property type="project" value="UniProtKB-KW"/>
</dbReference>
<organism evidence="11 12">
    <name type="scientific">Rhodobacter viridis</name>
    <dbReference type="NCBI Taxonomy" id="1054202"/>
    <lineage>
        <taxon>Bacteria</taxon>
        <taxon>Pseudomonadati</taxon>
        <taxon>Pseudomonadota</taxon>
        <taxon>Alphaproteobacteria</taxon>
        <taxon>Rhodobacterales</taxon>
        <taxon>Rhodobacter group</taxon>
        <taxon>Rhodobacter</taxon>
    </lineage>
</organism>
<name>A0A318U127_9RHOB</name>
<keyword evidence="3" id="KW-0819">tRNA processing</keyword>
<keyword evidence="8" id="KW-0694">RNA-binding</keyword>
<dbReference type="InterPro" id="IPR043519">
    <property type="entry name" value="NT_sf"/>
</dbReference>
<keyword evidence="5" id="KW-0479">Metal-binding</keyword>
<gene>
    <name evidence="11" type="ORF">C8J30_102104</name>
</gene>
<comment type="similarity">
    <text evidence="8">Belongs to the tRNA nucleotidyltransferase/poly(A) polymerase family.</text>
</comment>
<evidence type="ECO:0000256" key="1">
    <source>
        <dbReference type="ARBA" id="ARBA00001946"/>
    </source>
</evidence>
<dbReference type="InterPro" id="IPR002646">
    <property type="entry name" value="PolA_pol_head_dom"/>
</dbReference>
<evidence type="ECO:0000259" key="9">
    <source>
        <dbReference type="Pfam" id="PF01743"/>
    </source>
</evidence>
<reference evidence="11 12" key="1">
    <citation type="submission" date="2018-06" db="EMBL/GenBank/DDBJ databases">
        <title>Genomic Encyclopedia of Type Strains, Phase III (KMG-III): the genomes of soil and plant-associated and newly described type strains.</title>
        <authorList>
            <person name="Whitman W."/>
        </authorList>
    </citation>
    <scope>NUCLEOTIDE SEQUENCE [LARGE SCALE GENOMIC DNA]</scope>
    <source>
        <strain evidence="11 12">JA737</strain>
    </source>
</reference>
<dbReference type="Gene3D" id="3.30.460.10">
    <property type="entry name" value="Beta Polymerase, domain 2"/>
    <property type="match status" value="1"/>
</dbReference>
<dbReference type="GO" id="GO:0046872">
    <property type="term" value="F:metal ion binding"/>
    <property type="evidence" value="ECO:0007669"/>
    <property type="project" value="UniProtKB-KW"/>
</dbReference>
<dbReference type="CDD" id="cd05398">
    <property type="entry name" value="NT_ClassII-CCAase"/>
    <property type="match status" value="1"/>
</dbReference>
<keyword evidence="4" id="KW-0548">Nucleotidyltransferase</keyword>
<dbReference type="InterPro" id="IPR032828">
    <property type="entry name" value="PolyA_RNA-bd"/>
</dbReference>
<dbReference type="PROSITE" id="PS51257">
    <property type="entry name" value="PROKAR_LIPOPROTEIN"/>
    <property type="match status" value="1"/>
</dbReference>
<dbReference type="PANTHER" id="PTHR46173:SF1">
    <property type="entry name" value="CCA TRNA NUCLEOTIDYLTRANSFERASE 1, MITOCHONDRIAL"/>
    <property type="match status" value="1"/>
</dbReference>
<dbReference type="Pfam" id="PF01743">
    <property type="entry name" value="PolyA_pol"/>
    <property type="match status" value="1"/>
</dbReference>
<keyword evidence="2 8" id="KW-0808">Transferase</keyword>
<evidence type="ECO:0000256" key="3">
    <source>
        <dbReference type="ARBA" id="ARBA00022694"/>
    </source>
</evidence>
<dbReference type="InterPro" id="IPR050264">
    <property type="entry name" value="Bact_CCA-adding_enz_type3_sf"/>
</dbReference>
<dbReference type="GO" id="GO:0008033">
    <property type="term" value="P:tRNA processing"/>
    <property type="evidence" value="ECO:0007669"/>
    <property type="project" value="UniProtKB-KW"/>
</dbReference>
<dbReference type="Pfam" id="PF12627">
    <property type="entry name" value="PolyA_pol_RNAbd"/>
    <property type="match status" value="1"/>
</dbReference>
<dbReference type="GO" id="GO:0000166">
    <property type="term" value="F:nucleotide binding"/>
    <property type="evidence" value="ECO:0007669"/>
    <property type="project" value="UniProtKB-KW"/>
</dbReference>
<evidence type="ECO:0000256" key="5">
    <source>
        <dbReference type="ARBA" id="ARBA00022723"/>
    </source>
</evidence>
<keyword evidence="7" id="KW-0460">Magnesium</keyword>
<evidence type="ECO:0000313" key="12">
    <source>
        <dbReference type="Proteomes" id="UP000247727"/>
    </source>
</evidence>
<evidence type="ECO:0000256" key="4">
    <source>
        <dbReference type="ARBA" id="ARBA00022695"/>
    </source>
</evidence>
<dbReference type="Gene3D" id="1.10.3090.10">
    <property type="entry name" value="cca-adding enzyme, domain 2"/>
    <property type="match status" value="1"/>
</dbReference>
<comment type="cofactor">
    <cofactor evidence="1">
        <name>Mg(2+)</name>
        <dbReference type="ChEBI" id="CHEBI:18420"/>
    </cofactor>
</comment>
<dbReference type="AlphaFoldDB" id="A0A318U127"/>
<evidence type="ECO:0000259" key="10">
    <source>
        <dbReference type="Pfam" id="PF12627"/>
    </source>
</evidence>
<proteinExistence type="inferred from homology"/>
<evidence type="ECO:0000256" key="8">
    <source>
        <dbReference type="RuleBase" id="RU003953"/>
    </source>
</evidence>
<accession>A0A318U127</accession>
<dbReference type="GO" id="GO:0000049">
    <property type="term" value="F:tRNA binding"/>
    <property type="evidence" value="ECO:0007669"/>
    <property type="project" value="TreeGrafter"/>
</dbReference>